<dbReference type="Pfam" id="PF19407">
    <property type="entry name" value="DUF5979"/>
    <property type="match status" value="2"/>
</dbReference>
<keyword evidence="4 6" id="KW-0472">Membrane</keyword>
<name>A0A496PJ18_9MICC</name>
<evidence type="ECO:0000256" key="1">
    <source>
        <dbReference type="ARBA" id="ARBA00004167"/>
    </source>
</evidence>
<evidence type="ECO:0000256" key="2">
    <source>
        <dbReference type="ARBA" id="ARBA00022692"/>
    </source>
</evidence>
<evidence type="ECO:0000256" key="5">
    <source>
        <dbReference type="SAM" id="MobiDB-lite"/>
    </source>
</evidence>
<evidence type="ECO:0000259" key="7">
    <source>
        <dbReference type="Pfam" id="PF19407"/>
    </source>
</evidence>
<dbReference type="Gene3D" id="2.60.40.1280">
    <property type="match status" value="1"/>
</dbReference>
<evidence type="ECO:0000256" key="4">
    <source>
        <dbReference type="ARBA" id="ARBA00023136"/>
    </source>
</evidence>
<sequence length="640" mass="67720">MGTLFRGHWGPLHVVAKRFCRADDHTGGVDALMRQRTRSIWAVLAAGALAVLGLAAVPSAAFAAAPYETNGTVSNVKFVETTITDGKKSELTGEWSLPNYPTKPAGFTLALPVELQGLAETFDLKATDTGKPMGKCVVTKTTLDCSVNDDYIDTNPRNLRGTFTFWASTQLNNSEEEVKDFTFKNVEGKTTVTVKPDKCTERCEFTGWSGQKFGDYDKVNNDVWWYIEIPAPVGGMTAGEEIVVTDTPGDGQELKADSDFVVQETSTVTEHESGRSYPDGWSETDRSRVSFDDGPPYTAKWTAEQGKYYRIQMKLAASSNSSTEGNTTTYTNKATIKVGSKDVIEVSNVVKKQGGSGTGIGDNVGTFTINKKVTGDAIVSADTEFTVHYVVTSSTGTVLADADATVSATKSFKSEEYPTGAKVKLSEAKPKDSASVTWAAPVFDKAEFELEGGTNTVVALTNTASLETGFFKAKKVLSGTGASLIPADAEFTVKYNYPAGDAFPAGAGELKLRADGTEVTSPKLPVGAVLKLSEVAPATVDGATWGKAKFNKDTVTIAKGETVEVTLENPITTVPPTTAPPTTPETTPATTPVDSTPATTPTTPPLANTGASVGIGVGVAVLLLVGGLLTVGFSRRRARH</sequence>
<dbReference type="GO" id="GO:0071944">
    <property type="term" value="C:cell periphery"/>
    <property type="evidence" value="ECO:0007669"/>
    <property type="project" value="UniProtKB-ARBA"/>
</dbReference>
<feature type="region of interest" description="Disordered" evidence="5">
    <location>
        <begin position="266"/>
        <end position="290"/>
    </location>
</feature>
<feature type="domain" description="DUF5979" evidence="7">
    <location>
        <begin position="473"/>
        <end position="569"/>
    </location>
</feature>
<feature type="transmembrane region" description="Helical" evidence="6">
    <location>
        <begin position="40"/>
        <end position="65"/>
    </location>
</feature>
<evidence type="ECO:0000313" key="8">
    <source>
        <dbReference type="EMBL" id="RKW70494.1"/>
    </source>
</evidence>
<keyword evidence="2 6" id="KW-0812">Transmembrane</keyword>
<feature type="domain" description="DUF5979" evidence="7">
    <location>
        <begin position="367"/>
        <end position="463"/>
    </location>
</feature>
<evidence type="ECO:0000313" key="9">
    <source>
        <dbReference type="Proteomes" id="UP000273119"/>
    </source>
</evidence>
<dbReference type="GO" id="GO:0007155">
    <property type="term" value="P:cell adhesion"/>
    <property type="evidence" value="ECO:0007669"/>
    <property type="project" value="InterPro"/>
</dbReference>
<comment type="subcellular location">
    <subcellularLocation>
        <location evidence="1">Membrane</location>
        <topology evidence="1">Single-pass membrane protein</topology>
    </subcellularLocation>
</comment>
<dbReference type="GO" id="GO:0016020">
    <property type="term" value="C:membrane"/>
    <property type="evidence" value="ECO:0007669"/>
    <property type="project" value="UniProtKB-SubCell"/>
</dbReference>
<dbReference type="Gene3D" id="2.60.40.740">
    <property type="match status" value="1"/>
</dbReference>
<dbReference type="AlphaFoldDB" id="A0A496PJ18"/>
<evidence type="ECO:0000256" key="6">
    <source>
        <dbReference type="SAM" id="Phobius"/>
    </source>
</evidence>
<dbReference type="InterPro" id="IPR051694">
    <property type="entry name" value="Immunoregulatory_rcpt-like"/>
</dbReference>
<accession>A0A496PJ18</accession>
<organism evidence="8 9">
    <name type="scientific">Galactobacter caseinivorans</name>
    <dbReference type="NCBI Taxonomy" id="2676123"/>
    <lineage>
        <taxon>Bacteria</taxon>
        <taxon>Bacillati</taxon>
        <taxon>Actinomycetota</taxon>
        <taxon>Actinomycetes</taxon>
        <taxon>Micrococcales</taxon>
        <taxon>Micrococcaceae</taxon>
        <taxon>Galactobacter</taxon>
    </lineage>
</organism>
<reference evidence="8 9" key="1">
    <citation type="submission" date="2018-07" db="EMBL/GenBank/DDBJ databases">
        <title>Arthrobacter sp. nov., isolated from raw cow's milk with high bacterial count.</title>
        <authorList>
            <person name="Hahne J."/>
            <person name="Isele D."/>
            <person name="Lipski A."/>
        </authorList>
    </citation>
    <scope>NUCLEOTIDE SEQUENCE [LARGE SCALE GENOMIC DNA]</scope>
    <source>
        <strain evidence="8 9">JZ R-183</strain>
    </source>
</reference>
<gene>
    <name evidence="8" type="ORF">DWQ67_08460</name>
</gene>
<evidence type="ECO:0000256" key="3">
    <source>
        <dbReference type="ARBA" id="ARBA00022989"/>
    </source>
</evidence>
<dbReference type="InterPro" id="IPR046022">
    <property type="entry name" value="DUF5979"/>
</dbReference>
<comment type="caution">
    <text evidence="8">The sequence shown here is derived from an EMBL/GenBank/DDBJ whole genome shotgun (WGS) entry which is preliminary data.</text>
</comment>
<feature type="transmembrane region" description="Helical" evidence="6">
    <location>
        <begin position="611"/>
        <end position="633"/>
    </location>
</feature>
<proteinExistence type="predicted"/>
<dbReference type="InterPro" id="IPR011252">
    <property type="entry name" value="Fibrogen-bd_dom1"/>
</dbReference>
<keyword evidence="9" id="KW-1185">Reference proteome</keyword>
<protein>
    <recommendedName>
        <fullName evidence="7">DUF5979 domain-containing protein</fullName>
    </recommendedName>
</protein>
<keyword evidence="3 6" id="KW-1133">Transmembrane helix</keyword>
<feature type="compositionally biased region" description="Low complexity" evidence="5">
    <location>
        <begin position="584"/>
        <end position="605"/>
    </location>
</feature>
<feature type="region of interest" description="Disordered" evidence="5">
    <location>
        <begin position="571"/>
        <end position="605"/>
    </location>
</feature>
<dbReference type="EMBL" id="QQXL01000004">
    <property type="protein sequence ID" value="RKW70494.1"/>
    <property type="molecule type" value="Genomic_DNA"/>
</dbReference>
<dbReference type="PANTHER" id="PTHR15549">
    <property type="entry name" value="PAIRED IMMUNOGLOBULIN-LIKE TYPE 2 RECEPTOR"/>
    <property type="match status" value="1"/>
</dbReference>
<dbReference type="Proteomes" id="UP000273119">
    <property type="component" value="Unassembled WGS sequence"/>
</dbReference>